<name>A0A2S9JHZ8_9SPHI</name>
<sequence length="70" mass="8337">MLFKYRKKDNEPNLLLKSLRTLRPNEITFGNTNRHYLSNRLLKTSFCTLAFYYVILICIPLCENLDEPLI</sequence>
<feature type="transmembrane region" description="Helical" evidence="1">
    <location>
        <begin position="41"/>
        <end position="62"/>
    </location>
</feature>
<comment type="caution">
    <text evidence="2">The sequence shown here is derived from an EMBL/GenBank/DDBJ whole genome shotgun (WGS) entry which is preliminary data.</text>
</comment>
<evidence type="ECO:0000313" key="2">
    <source>
        <dbReference type="EMBL" id="PRD52606.1"/>
    </source>
</evidence>
<evidence type="ECO:0000256" key="1">
    <source>
        <dbReference type="SAM" id="Phobius"/>
    </source>
</evidence>
<keyword evidence="3" id="KW-1185">Reference proteome</keyword>
<dbReference type="EMBL" id="PVBS01000003">
    <property type="protein sequence ID" value="PRD52606.1"/>
    <property type="molecule type" value="Genomic_DNA"/>
</dbReference>
<organism evidence="2 3">
    <name type="scientific">Sphingobacterium gobiense</name>
    <dbReference type="NCBI Taxonomy" id="1382456"/>
    <lineage>
        <taxon>Bacteria</taxon>
        <taxon>Pseudomonadati</taxon>
        <taxon>Bacteroidota</taxon>
        <taxon>Sphingobacteriia</taxon>
        <taxon>Sphingobacteriales</taxon>
        <taxon>Sphingobacteriaceae</taxon>
        <taxon>Sphingobacterium</taxon>
    </lineage>
</organism>
<dbReference type="Proteomes" id="UP000238642">
    <property type="component" value="Unassembled WGS sequence"/>
</dbReference>
<keyword evidence="1" id="KW-0472">Membrane</keyword>
<keyword evidence="1" id="KW-1133">Transmembrane helix</keyword>
<accession>A0A2S9JHZ8</accession>
<reference evidence="2 3" key="1">
    <citation type="submission" date="2018-02" db="EMBL/GenBank/DDBJ databases">
        <title>The draft genome of Sphingobacterium gobiense H7.</title>
        <authorList>
            <person name="Li L."/>
            <person name="Liu L."/>
            <person name="Zhang X."/>
            <person name="Wang T."/>
            <person name="Liang L."/>
        </authorList>
    </citation>
    <scope>NUCLEOTIDE SEQUENCE [LARGE SCALE GENOMIC DNA]</scope>
    <source>
        <strain evidence="2 3">ACCC 05757</strain>
    </source>
</reference>
<keyword evidence="1" id="KW-0812">Transmembrane</keyword>
<dbReference type="AlphaFoldDB" id="A0A2S9JHZ8"/>
<protein>
    <submittedName>
        <fullName evidence="2">Uncharacterized protein</fullName>
    </submittedName>
</protein>
<evidence type="ECO:0000313" key="3">
    <source>
        <dbReference type="Proteomes" id="UP000238642"/>
    </source>
</evidence>
<gene>
    <name evidence="2" type="ORF">C5749_15355</name>
</gene>
<proteinExistence type="predicted"/>